<feature type="signal peptide" evidence="2">
    <location>
        <begin position="1"/>
        <end position="19"/>
    </location>
</feature>
<comment type="caution">
    <text evidence="4">The sequence shown here is derived from an EMBL/GenBank/DDBJ whole genome shotgun (WGS) entry which is preliminary data.</text>
</comment>
<feature type="chain" id="PRO_5047015499" evidence="2">
    <location>
        <begin position="20"/>
        <end position="206"/>
    </location>
</feature>
<evidence type="ECO:0000313" key="4">
    <source>
        <dbReference type="EMBL" id="MBP0446295.1"/>
    </source>
</evidence>
<dbReference type="EMBL" id="JAGIZB010000015">
    <property type="protein sequence ID" value="MBP0446295.1"/>
    <property type="molecule type" value="Genomic_DNA"/>
</dbReference>
<feature type="region of interest" description="Disordered" evidence="1">
    <location>
        <begin position="181"/>
        <end position="206"/>
    </location>
</feature>
<dbReference type="RefSeq" id="WP_209380561.1">
    <property type="nucleotide sequence ID" value="NZ_JAGIZB010000015.1"/>
</dbReference>
<keyword evidence="2" id="KW-0732">Signal</keyword>
<gene>
    <name evidence="4" type="ORF">J8J14_16095</name>
</gene>
<evidence type="ECO:0000256" key="1">
    <source>
        <dbReference type="SAM" id="MobiDB-lite"/>
    </source>
</evidence>
<organism evidence="4 5">
    <name type="scientific">Pararoseomonas baculiformis</name>
    <dbReference type="NCBI Taxonomy" id="2820812"/>
    <lineage>
        <taxon>Bacteria</taxon>
        <taxon>Pseudomonadati</taxon>
        <taxon>Pseudomonadota</taxon>
        <taxon>Alphaproteobacteria</taxon>
        <taxon>Acetobacterales</taxon>
        <taxon>Acetobacteraceae</taxon>
        <taxon>Pararoseomonas</taxon>
    </lineage>
</organism>
<feature type="compositionally biased region" description="Pro residues" evidence="1">
    <location>
        <begin position="193"/>
        <end position="206"/>
    </location>
</feature>
<evidence type="ECO:0000256" key="2">
    <source>
        <dbReference type="SAM" id="SignalP"/>
    </source>
</evidence>
<accession>A0ABS4AGZ1</accession>
<reference evidence="4 5" key="1">
    <citation type="submission" date="2021-03" db="EMBL/GenBank/DDBJ databases">
        <authorList>
            <person name="So Y."/>
        </authorList>
    </citation>
    <scope>NUCLEOTIDE SEQUENCE [LARGE SCALE GENOMIC DNA]</scope>
    <source>
        <strain evidence="4 5">SSH11</strain>
    </source>
</reference>
<dbReference type="Proteomes" id="UP000681594">
    <property type="component" value="Unassembled WGS sequence"/>
</dbReference>
<sequence>MLRTVTMAALALAALPALAQTGPAHLRPTRDVAVTYRMEGGSPQQPKEMRMAWDVSTERQRIEAPGAPGWMLIDRKANTAVMVMDAQRMLMQIPSSAAAAMMQDPPADTVFTPRGTDRIAGTACNLWETTITAGKSTVCLTEDGVMLRAVTELSARPGLPQGGTMRMEATELRYGTVDPSHFTLPEGYQTMQAPPPNQPGGQPPAR</sequence>
<evidence type="ECO:0000313" key="5">
    <source>
        <dbReference type="Proteomes" id="UP000681594"/>
    </source>
</evidence>
<keyword evidence="5" id="KW-1185">Reference proteome</keyword>
<feature type="domain" description="DUF4412" evidence="3">
    <location>
        <begin position="48"/>
        <end position="143"/>
    </location>
</feature>
<proteinExistence type="predicted"/>
<protein>
    <submittedName>
        <fullName evidence="4">DUF4412 domain-containing protein</fullName>
    </submittedName>
</protein>
<dbReference type="Pfam" id="PF14371">
    <property type="entry name" value="DUF4412"/>
    <property type="match status" value="1"/>
</dbReference>
<name>A0ABS4AGZ1_9PROT</name>
<evidence type="ECO:0000259" key="3">
    <source>
        <dbReference type="Pfam" id="PF14371"/>
    </source>
</evidence>
<dbReference type="InterPro" id="IPR025524">
    <property type="entry name" value="DUF4412"/>
</dbReference>